<protein>
    <submittedName>
        <fullName evidence="1">Cilia- and flagella-associated protein 43-like isoform X1</fullName>
    </submittedName>
</protein>
<evidence type="ECO:0000313" key="1">
    <source>
        <dbReference type="EMBL" id="KAL2737630.1"/>
    </source>
</evidence>
<dbReference type="Proteomes" id="UP001607302">
    <property type="component" value="Unassembled WGS sequence"/>
</dbReference>
<comment type="caution">
    <text evidence="1">The sequence shown here is derived from an EMBL/GenBank/DDBJ whole genome shotgun (WGS) entry which is preliminary data.</text>
</comment>
<proteinExistence type="predicted"/>
<gene>
    <name evidence="1" type="ORF">V1478_001716</name>
</gene>
<sequence length="248" mass="30274">MAMCFLSKRLLKGNYQKQTEIEFCQYVEDREIQLVMKMRQVEVSIQGLCLDNITNKSINLRKRISYQKCQHENLRYTLKYLQEKSKSINMVKIKKKLQKYKYGNSRKKSKKEVQGYRMEYARHVRYERCESGRCELLTNFFKLLDIERERLEKITKDIIYWRESNERLTNEIKKIKLKNREFSFQTQNSSRTKDINFRKKKLAVIMKRTELVKNIKENYDELLTLHSRLESLRLRIYPTLRFNKSHLT</sequence>
<evidence type="ECO:0000313" key="2">
    <source>
        <dbReference type="Proteomes" id="UP001607302"/>
    </source>
</evidence>
<dbReference type="EMBL" id="JAUDFV010000027">
    <property type="protein sequence ID" value="KAL2737630.1"/>
    <property type="molecule type" value="Genomic_DNA"/>
</dbReference>
<keyword evidence="2" id="KW-1185">Reference proteome</keyword>
<reference evidence="1 2" key="1">
    <citation type="journal article" date="2024" name="Ann. Entomol. Soc. Am.">
        <title>Genomic analyses of the southern and eastern yellowjacket wasps (Hymenoptera: Vespidae) reveal evolutionary signatures of social life.</title>
        <authorList>
            <person name="Catto M.A."/>
            <person name="Caine P.B."/>
            <person name="Orr S.E."/>
            <person name="Hunt B.G."/>
            <person name="Goodisman M.A.D."/>
        </authorList>
    </citation>
    <scope>NUCLEOTIDE SEQUENCE [LARGE SCALE GENOMIC DNA]</scope>
    <source>
        <strain evidence="1">233</strain>
        <tissue evidence="1">Head and thorax</tissue>
    </source>
</reference>
<organism evidence="1 2">
    <name type="scientific">Vespula squamosa</name>
    <name type="common">Southern yellow jacket</name>
    <name type="synonym">Wasp</name>
    <dbReference type="NCBI Taxonomy" id="30214"/>
    <lineage>
        <taxon>Eukaryota</taxon>
        <taxon>Metazoa</taxon>
        <taxon>Ecdysozoa</taxon>
        <taxon>Arthropoda</taxon>
        <taxon>Hexapoda</taxon>
        <taxon>Insecta</taxon>
        <taxon>Pterygota</taxon>
        <taxon>Neoptera</taxon>
        <taxon>Endopterygota</taxon>
        <taxon>Hymenoptera</taxon>
        <taxon>Apocrita</taxon>
        <taxon>Aculeata</taxon>
        <taxon>Vespoidea</taxon>
        <taxon>Vespidae</taxon>
        <taxon>Vespinae</taxon>
        <taxon>Vespula</taxon>
    </lineage>
</organism>
<accession>A0ABD2BXX8</accession>
<name>A0ABD2BXX8_VESSQ</name>
<dbReference type="AlphaFoldDB" id="A0ABD2BXX8"/>